<keyword evidence="10" id="KW-1185">Reference proteome</keyword>
<comment type="cofactor">
    <cofactor evidence="1 6">
        <name>Zn(2+)</name>
        <dbReference type="ChEBI" id="CHEBI:29105"/>
    </cofactor>
</comment>
<feature type="domain" description="Enoyl reductase (ER)" evidence="8">
    <location>
        <begin position="16"/>
        <end position="452"/>
    </location>
</feature>
<name>A0A409YUX6_9AGAR</name>
<gene>
    <name evidence="9" type="ORF">CVT26_003851</name>
</gene>
<dbReference type="InterPro" id="IPR020843">
    <property type="entry name" value="ER"/>
</dbReference>
<dbReference type="GO" id="GO:0008270">
    <property type="term" value="F:zinc ion binding"/>
    <property type="evidence" value="ECO:0007669"/>
    <property type="project" value="InterPro"/>
</dbReference>
<evidence type="ECO:0000313" key="10">
    <source>
        <dbReference type="Proteomes" id="UP000284706"/>
    </source>
</evidence>
<dbReference type="PANTHER" id="PTHR43161">
    <property type="entry name" value="SORBITOL DEHYDROGENASE"/>
    <property type="match status" value="1"/>
</dbReference>
<dbReference type="Pfam" id="PF08240">
    <property type="entry name" value="ADH_N"/>
    <property type="match status" value="1"/>
</dbReference>
<dbReference type="InterPro" id="IPR013149">
    <property type="entry name" value="ADH-like_C"/>
</dbReference>
<dbReference type="InterPro" id="IPR013154">
    <property type="entry name" value="ADH-like_N"/>
</dbReference>
<dbReference type="Gene3D" id="3.40.50.720">
    <property type="entry name" value="NAD(P)-binding Rossmann-like Domain"/>
    <property type="match status" value="2"/>
</dbReference>
<evidence type="ECO:0000256" key="7">
    <source>
        <dbReference type="SAM" id="MobiDB-lite"/>
    </source>
</evidence>
<evidence type="ECO:0000256" key="2">
    <source>
        <dbReference type="ARBA" id="ARBA00008072"/>
    </source>
</evidence>
<dbReference type="InterPro" id="IPR011032">
    <property type="entry name" value="GroES-like_sf"/>
</dbReference>
<evidence type="ECO:0000259" key="8">
    <source>
        <dbReference type="SMART" id="SM00829"/>
    </source>
</evidence>
<evidence type="ECO:0000256" key="5">
    <source>
        <dbReference type="ARBA" id="ARBA00023002"/>
    </source>
</evidence>
<dbReference type="InterPro" id="IPR036291">
    <property type="entry name" value="NAD(P)-bd_dom_sf"/>
</dbReference>
<dbReference type="OrthoDB" id="5363962at2759"/>
<dbReference type="SUPFAM" id="SSF51735">
    <property type="entry name" value="NAD(P)-binding Rossmann-fold domains"/>
    <property type="match status" value="1"/>
</dbReference>
<sequence>MSPVTLPSTTAAILYGPRDIRVEERNLWPPSSGHAQVKVMSTGLCGSDRMFLPFAGSERVSSFFALVHYYSHGRNGDFAVRAPLVLGHEAAGYVTAVAPGVTHLKVGQRVAIEAGISCRSCKHCDSGRYNLCKGMRFCSSAARFPHVDGTLQTKMNHPAFVLHPIPDGVSFELASLAEPLSVLLHASRRAELRANQSIMVFGVGAIGLLACALAKHRGASRVVAIDINQARLDFAKREGFADEVFCLPPPPSSSSAPSSHSHSHSHSHAPPPPKTNGASHSTTKPTPTTPKEMSDEQLRMAKESAAAALSAFSSSEGYDIVFECTGAESAIQMSIFCATTGGRVMLIGMGTRAAYLPLSTAALREVDILGSFRYANTYPEALELLSMPSPSSSSDSTSSPSSNSEQPTSPSIPLPLPVLAAKLVTHRFKLEDTKKAFEMLAKGTDEAGGLVLKVMVGSQDEGY</sequence>
<dbReference type="CDD" id="cd05285">
    <property type="entry name" value="sorbitol_DH"/>
    <property type="match status" value="1"/>
</dbReference>
<dbReference type="InterPro" id="IPR002328">
    <property type="entry name" value="ADH_Zn_CS"/>
</dbReference>
<dbReference type="GO" id="GO:0006062">
    <property type="term" value="P:sorbitol catabolic process"/>
    <property type="evidence" value="ECO:0007669"/>
    <property type="project" value="TreeGrafter"/>
</dbReference>
<feature type="region of interest" description="Disordered" evidence="7">
    <location>
        <begin position="251"/>
        <end position="300"/>
    </location>
</feature>
<keyword evidence="5" id="KW-0560">Oxidoreductase</keyword>
<dbReference type="PROSITE" id="PS00059">
    <property type="entry name" value="ADH_ZINC"/>
    <property type="match status" value="1"/>
</dbReference>
<organism evidence="9 10">
    <name type="scientific">Gymnopilus dilepis</name>
    <dbReference type="NCBI Taxonomy" id="231916"/>
    <lineage>
        <taxon>Eukaryota</taxon>
        <taxon>Fungi</taxon>
        <taxon>Dikarya</taxon>
        <taxon>Basidiomycota</taxon>
        <taxon>Agaricomycotina</taxon>
        <taxon>Agaricomycetes</taxon>
        <taxon>Agaricomycetidae</taxon>
        <taxon>Agaricales</taxon>
        <taxon>Agaricineae</taxon>
        <taxon>Hymenogastraceae</taxon>
        <taxon>Gymnopilus</taxon>
    </lineage>
</organism>
<comment type="similarity">
    <text evidence="2 6">Belongs to the zinc-containing alcohol dehydrogenase family.</text>
</comment>
<evidence type="ECO:0000256" key="4">
    <source>
        <dbReference type="ARBA" id="ARBA00022833"/>
    </source>
</evidence>
<dbReference type="InterPro" id="IPR045306">
    <property type="entry name" value="SDH-like"/>
</dbReference>
<dbReference type="Pfam" id="PF00107">
    <property type="entry name" value="ADH_zinc_N"/>
    <property type="match status" value="2"/>
</dbReference>
<evidence type="ECO:0000256" key="6">
    <source>
        <dbReference type="RuleBase" id="RU361277"/>
    </source>
</evidence>
<keyword evidence="4 6" id="KW-0862">Zinc</keyword>
<feature type="compositionally biased region" description="Low complexity" evidence="7">
    <location>
        <begin position="282"/>
        <end position="291"/>
    </location>
</feature>
<reference evidence="9 10" key="1">
    <citation type="journal article" date="2018" name="Evol. Lett.">
        <title>Horizontal gene cluster transfer increased hallucinogenic mushroom diversity.</title>
        <authorList>
            <person name="Reynolds H.T."/>
            <person name="Vijayakumar V."/>
            <person name="Gluck-Thaler E."/>
            <person name="Korotkin H.B."/>
            <person name="Matheny P.B."/>
            <person name="Slot J.C."/>
        </authorList>
    </citation>
    <scope>NUCLEOTIDE SEQUENCE [LARGE SCALE GENOMIC DNA]</scope>
    <source>
        <strain evidence="9 10">SRW20</strain>
    </source>
</reference>
<dbReference type="GO" id="GO:0003939">
    <property type="term" value="F:L-iditol 2-dehydrogenase (NAD+) activity"/>
    <property type="evidence" value="ECO:0007669"/>
    <property type="project" value="TreeGrafter"/>
</dbReference>
<dbReference type="STRING" id="231916.A0A409YUX6"/>
<dbReference type="Proteomes" id="UP000284706">
    <property type="component" value="Unassembled WGS sequence"/>
</dbReference>
<evidence type="ECO:0000256" key="3">
    <source>
        <dbReference type="ARBA" id="ARBA00022723"/>
    </source>
</evidence>
<dbReference type="InParanoid" id="A0A409YUX6"/>
<keyword evidence="3 6" id="KW-0479">Metal-binding</keyword>
<dbReference type="PANTHER" id="PTHR43161:SF25">
    <property type="entry name" value="ALCOHOL DEHYDROGENASE, PUTATIVE (AFU_ORTHOLOGUE AFUA_1G14390)-RELATED"/>
    <property type="match status" value="1"/>
</dbReference>
<evidence type="ECO:0000313" key="9">
    <source>
        <dbReference type="EMBL" id="PPR06825.1"/>
    </source>
</evidence>
<dbReference type="Gene3D" id="3.90.180.10">
    <property type="entry name" value="Medium-chain alcohol dehydrogenases, catalytic domain"/>
    <property type="match status" value="2"/>
</dbReference>
<proteinExistence type="inferred from homology"/>
<evidence type="ECO:0000256" key="1">
    <source>
        <dbReference type="ARBA" id="ARBA00001947"/>
    </source>
</evidence>
<dbReference type="SUPFAM" id="SSF50129">
    <property type="entry name" value="GroES-like"/>
    <property type="match status" value="1"/>
</dbReference>
<dbReference type="AlphaFoldDB" id="A0A409YUX6"/>
<dbReference type="EMBL" id="NHYE01000243">
    <property type="protein sequence ID" value="PPR06825.1"/>
    <property type="molecule type" value="Genomic_DNA"/>
</dbReference>
<feature type="compositionally biased region" description="Low complexity" evidence="7">
    <location>
        <begin position="386"/>
        <end position="409"/>
    </location>
</feature>
<dbReference type="SMART" id="SM00829">
    <property type="entry name" value="PKS_ER"/>
    <property type="match status" value="1"/>
</dbReference>
<protein>
    <recommendedName>
        <fullName evidence="8">Enoyl reductase (ER) domain-containing protein</fullName>
    </recommendedName>
</protein>
<accession>A0A409YUX6</accession>
<comment type="caution">
    <text evidence="9">The sequence shown here is derived from an EMBL/GenBank/DDBJ whole genome shotgun (WGS) entry which is preliminary data.</text>
</comment>
<feature type="region of interest" description="Disordered" evidence="7">
    <location>
        <begin position="385"/>
        <end position="414"/>
    </location>
</feature>